<evidence type="ECO:0000313" key="3">
    <source>
        <dbReference type="EMBL" id="KAG2931834.1"/>
    </source>
</evidence>
<dbReference type="Proteomes" id="UP000697107">
    <property type="component" value="Unassembled WGS sequence"/>
</dbReference>
<organism evidence="8 9">
    <name type="scientific">Phytophthora cactorum</name>
    <dbReference type="NCBI Taxonomy" id="29920"/>
    <lineage>
        <taxon>Eukaryota</taxon>
        <taxon>Sar</taxon>
        <taxon>Stramenopiles</taxon>
        <taxon>Oomycota</taxon>
        <taxon>Peronosporomycetes</taxon>
        <taxon>Peronosporales</taxon>
        <taxon>Peronosporaceae</taxon>
        <taxon>Phytophthora</taxon>
    </lineage>
</organism>
<evidence type="ECO:0000256" key="1">
    <source>
        <dbReference type="SAM" id="MobiDB-lite"/>
    </source>
</evidence>
<gene>
    <name evidence="7" type="ORF">JG687_00014272</name>
    <name evidence="8" type="ORF">PC110_g1304</name>
    <name evidence="2" type="ORF">PC113_g2796</name>
    <name evidence="3" type="ORF">PC115_g5991</name>
    <name evidence="4" type="ORF">PC117_g6944</name>
    <name evidence="5" type="ORF">PC118_g5924</name>
    <name evidence="6" type="ORF">PC129_g3312</name>
</gene>
<reference evidence="2" key="2">
    <citation type="submission" date="2018-10" db="EMBL/GenBank/DDBJ databases">
        <title>Effector identification in a new, highly contiguous assembly of the strawberry crown rot pathogen Phytophthora cactorum.</title>
        <authorList>
            <person name="Armitage A.D."/>
            <person name="Nellist C.F."/>
            <person name="Bates H."/>
            <person name="Vickerstaff R.J."/>
            <person name="Harrison R.J."/>
        </authorList>
    </citation>
    <scope>NUCLEOTIDE SEQUENCE</scope>
    <source>
        <strain evidence="2">15-7</strain>
        <strain evidence="3">4032</strain>
        <strain evidence="4">4040</strain>
        <strain evidence="5">P415</strain>
        <strain evidence="6">P421</strain>
    </source>
</reference>
<evidence type="ECO:0000313" key="6">
    <source>
        <dbReference type="EMBL" id="KAG3226089.1"/>
    </source>
</evidence>
<proteinExistence type="predicted"/>
<name>A0A329T1G2_9STRA</name>
<dbReference type="EMBL" id="JAENGZ010001133">
    <property type="protein sequence ID" value="KAG6950419.1"/>
    <property type="molecule type" value="Genomic_DNA"/>
</dbReference>
<dbReference type="EMBL" id="MJFZ01000014">
    <property type="protein sequence ID" value="RAW42540.1"/>
    <property type="molecule type" value="Genomic_DNA"/>
</dbReference>
<sequence length="150" mass="16271">MADRSGTPLEDGEDAVNETIAIVEEERLTVNDLDEDVLDKSGEVVNEDWEASLASVAPEGTVPIGPGEDRLSDGDRGPEDEEQLDGPWSTLQVVLLGSPSRRHTRCQAQPGSILGHHTHARHPYLLHIALLTRNLNHTPLCSHSQGNTTS</sequence>
<dbReference type="Proteomes" id="UP000736787">
    <property type="component" value="Unassembled WGS sequence"/>
</dbReference>
<dbReference type="Proteomes" id="UP000760860">
    <property type="component" value="Unassembled WGS sequence"/>
</dbReference>
<dbReference type="AlphaFoldDB" id="A0A329T1G2"/>
<dbReference type="EMBL" id="RCMG01000039">
    <property type="protein sequence ID" value="KAG2866485.1"/>
    <property type="molecule type" value="Genomic_DNA"/>
</dbReference>
<dbReference type="EMBL" id="RCMK01000136">
    <property type="protein sequence ID" value="KAG2947272.1"/>
    <property type="molecule type" value="Genomic_DNA"/>
</dbReference>
<evidence type="ECO:0000313" key="2">
    <source>
        <dbReference type="EMBL" id="KAG2866485.1"/>
    </source>
</evidence>
<reference evidence="8 9" key="1">
    <citation type="submission" date="2018-01" db="EMBL/GenBank/DDBJ databases">
        <title>Draft genome of the strawberry crown rot pathogen Phytophthora cactorum.</title>
        <authorList>
            <person name="Armitage A.D."/>
            <person name="Lysoe E."/>
            <person name="Nellist C.F."/>
            <person name="Harrison R.J."/>
            <person name="Brurberg M.B."/>
        </authorList>
    </citation>
    <scope>NUCLEOTIDE SEQUENCE [LARGE SCALE GENOMIC DNA]</scope>
    <source>
        <strain evidence="8 9">10300</strain>
    </source>
</reference>
<dbReference type="EMBL" id="RCML01000126">
    <property type="protein sequence ID" value="KAG2989840.1"/>
    <property type="molecule type" value="Genomic_DNA"/>
</dbReference>
<dbReference type="VEuPathDB" id="FungiDB:PC110_g1304"/>
<dbReference type="EMBL" id="RCMI01000129">
    <property type="protein sequence ID" value="KAG2931834.1"/>
    <property type="molecule type" value="Genomic_DNA"/>
</dbReference>
<dbReference type="OrthoDB" id="10271607at2759"/>
<reference evidence="7" key="3">
    <citation type="submission" date="2021-01" db="EMBL/GenBank/DDBJ databases">
        <title>Phytophthora aleatoria, a newly-described species from Pinus radiata is distinct from Phytophthora cactorum isolates based on comparative genomics.</title>
        <authorList>
            <person name="Mcdougal R."/>
            <person name="Panda P."/>
            <person name="Williams N."/>
            <person name="Studholme D.J."/>
        </authorList>
    </citation>
    <scope>NUCLEOTIDE SEQUENCE</scope>
    <source>
        <strain evidence="7">NZFS 3830</strain>
    </source>
</reference>
<evidence type="ECO:0000313" key="8">
    <source>
        <dbReference type="EMBL" id="RAW42540.1"/>
    </source>
</evidence>
<feature type="region of interest" description="Disordered" evidence="1">
    <location>
        <begin position="57"/>
        <end position="86"/>
    </location>
</feature>
<feature type="compositionally biased region" description="Basic and acidic residues" evidence="1">
    <location>
        <begin position="67"/>
        <end position="77"/>
    </location>
</feature>
<protein>
    <submittedName>
        <fullName evidence="8">Uncharacterized protein</fullName>
    </submittedName>
</protein>
<dbReference type="EMBL" id="RCMV01000067">
    <property type="protein sequence ID" value="KAG3226089.1"/>
    <property type="molecule type" value="Genomic_DNA"/>
</dbReference>
<dbReference type="Proteomes" id="UP000735874">
    <property type="component" value="Unassembled WGS sequence"/>
</dbReference>
<evidence type="ECO:0000313" key="5">
    <source>
        <dbReference type="EMBL" id="KAG2989840.1"/>
    </source>
</evidence>
<comment type="caution">
    <text evidence="8">The sequence shown here is derived from an EMBL/GenBank/DDBJ whole genome shotgun (WGS) entry which is preliminary data.</text>
</comment>
<dbReference type="Proteomes" id="UP000774804">
    <property type="component" value="Unassembled WGS sequence"/>
</dbReference>
<dbReference type="Proteomes" id="UP000251314">
    <property type="component" value="Unassembled WGS sequence"/>
</dbReference>
<evidence type="ECO:0000313" key="9">
    <source>
        <dbReference type="Proteomes" id="UP000251314"/>
    </source>
</evidence>
<dbReference type="Proteomes" id="UP000688947">
    <property type="component" value="Unassembled WGS sequence"/>
</dbReference>
<evidence type="ECO:0000313" key="7">
    <source>
        <dbReference type="EMBL" id="KAG6950419.1"/>
    </source>
</evidence>
<keyword evidence="9" id="KW-1185">Reference proteome</keyword>
<evidence type="ECO:0000313" key="4">
    <source>
        <dbReference type="EMBL" id="KAG2947272.1"/>
    </source>
</evidence>
<accession>A0A329T1G2</accession>